<dbReference type="InterPro" id="IPR036514">
    <property type="entry name" value="SGNH_hydro_sf"/>
</dbReference>
<dbReference type="SUPFAM" id="SSF52266">
    <property type="entry name" value="SGNH hydrolase"/>
    <property type="match status" value="1"/>
</dbReference>
<protein>
    <submittedName>
        <fullName evidence="1">Lipase, GDSL domain protein</fullName>
        <ecNumber evidence="1">3.-.-.-</ecNumber>
    </submittedName>
</protein>
<dbReference type="EC" id="3.-.-.-" evidence="1"/>
<proteinExistence type="predicted"/>
<gene>
    <name evidence="1" type="ORF">OMAG_001389</name>
</gene>
<reference evidence="1 2" key="1">
    <citation type="submission" date="2015-02" db="EMBL/GenBank/DDBJ databases">
        <title>Single-cell genomics of uncultivated deep-branching MTB reveals a conserved set of magnetosome genes.</title>
        <authorList>
            <person name="Kolinko S."/>
            <person name="Richter M."/>
            <person name="Glockner F.O."/>
            <person name="Brachmann A."/>
            <person name="Schuler D."/>
        </authorList>
    </citation>
    <scope>NUCLEOTIDE SEQUENCE [LARGE SCALE GENOMIC DNA]</scope>
    <source>
        <strain evidence="1">SKK-01</strain>
    </source>
</reference>
<dbReference type="AlphaFoldDB" id="A0A0F0CRY3"/>
<evidence type="ECO:0000313" key="1">
    <source>
        <dbReference type="EMBL" id="KJJ84744.1"/>
    </source>
</evidence>
<dbReference type="Proteomes" id="UP000033428">
    <property type="component" value="Unassembled WGS sequence"/>
</dbReference>
<sequence length="99" mass="11385">MYKNALEADIKPIAMTIPPTRCLKGLIPRRTKVNKEIIKESKRLKIECVDICTAMIDKDLLLSEKYSNDGVHLTTEGYMLIAELLYKKCFLTMSLVYKD</sequence>
<accession>A0A0F0CRY3</accession>
<comment type="caution">
    <text evidence="1">The sequence shown here is derived from an EMBL/GenBank/DDBJ whole genome shotgun (WGS) entry which is preliminary data.</text>
</comment>
<keyword evidence="1" id="KW-0378">Hydrolase</keyword>
<dbReference type="GO" id="GO:0016788">
    <property type="term" value="F:hydrolase activity, acting on ester bonds"/>
    <property type="evidence" value="ECO:0007669"/>
    <property type="project" value="UniProtKB-ARBA"/>
</dbReference>
<evidence type="ECO:0000313" key="2">
    <source>
        <dbReference type="Proteomes" id="UP000033428"/>
    </source>
</evidence>
<keyword evidence="2" id="KW-1185">Reference proteome</keyword>
<dbReference type="EMBL" id="JYNY01000275">
    <property type="protein sequence ID" value="KJJ84744.1"/>
    <property type="molecule type" value="Genomic_DNA"/>
</dbReference>
<name>A0A0F0CRY3_9BACT</name>
<dbReference type="Gene3D" id="3.40.50.1110">
    <property type="entry name" value="SGNH hydrolase"/>
    <property type="match status" value="1"/>
</dbReference>
<organism evidence="1 2">
    <name type="scientific">Candidatus Omnitrophus magneticus</name>
    <dbReference type="NCBI Taxonomy" id="1609969"/>
    <lineage>
        <taxon>Bacteria</taxon>
        <taxon>Pseudomonadati</taxon>
        <taxon>Candidatus Omnitrophota</taxon>
        <taxon>Candidatus Omnitrophus</taxon>
    </lineage>
</organism>